<name>A0A382AQ77_9ZZZZ</name>
<evidence type="ECO:0000256" key="2">
    <source>
        <dbReference type="ARBA" id="ARBA00023002"/>
    </source>
</evidence>
<dbReference type="GO" id="GO:0001716">
    <property type="term" value="F:L-amino-acid oxidase activity"/>
    <property type="evidence" value="ECO:0007669"/>
    <property type="project" value="TreeGrafter"/>
</dbReference>
<gene>
    <name evidence="4" type="ORF">METZ01_LOCUS156584</name>
</gene>
<protein>
    <recommendedName>
        <fullName evidence="3">Amine oxidase domain-containing protein</fullName>
    </recommendedName>
</protein>
<dbReference type="EMBL" id="UINC01026382">
    <property type="protein sequence ID" value="SVB03730.1"/>
    <property type="molecule type" value="Genomic_DNA"/>
</dbReference>
<dbReference type="AlphaFoldDB" id="A0A382AQ77"/>
<evidence type="ECO:0000256" key="1">
    <source>
        <dbReference type="ARBA" id="ARBA00001974"/>
    </source>
</evidence>
<dbReference type="InterPro" id="IPR050281">
    <property type="entry name" value="Flavin_monoamine_oxidase"/>
</dbReference>
<reference evidence="4" key="1">
    <citation type="submission" date="2018-05" db="EMBL/GenBank/DDBJ databases">
        <authorList>
            <person name="Lanie J.A."/>
            <person name="Ng W.-L."/>
            <person name="Kazmierczak K.M."/>
            <person name="Andrzejewski T.M."/>
            <person name="Davidsen T.M."/>
            <person name="Wayne K.J."/>
            <person name="Tettelin H."/>
            <person name="Glass J.I."/>
            <person name="Rusch D."/>
            <person name="Podicherti R."/>
            <person name="Tsui H.-C.T."/>
            <person name="Winkler M.E."/>
        </authorList>
    </citation>
    <scope>NUCLEOTIDE SEQUENCE</scope>
</reference>
<dbReference type="PANTHER" id="PTHR10742">
    <property type="entry name" value="FLAVIN MONOAMINE OXIDASE"/>
    <property type="match status" value="1"/>
</dbReference>
<dbReference type="InterPro" id="IPR036188">
    <property type="entry name" value="FAD/NAD-bd_sf"/>
</dbReference>
<dbReference type="SUPFAM" id="SSF54373">
    <property type="entry name" value="FAD-linked reductases, C-terminal domain"/>
    <property type="match status" value="1"/>
</dbReference>
<organism evidence="4">
    <name type="scientific">marine metagenome</name>
    <dbReference type="NCBI Taxonomy" id="408172"/>
    <lineage>
        <taxon>unclassified sequences</taxon>
        <taxon>metagenomes</taxon>
        <taxon>ecological metagenomes</taxon>
    </lineage>
</organism>
<keyword evidence="2" id="KW-0560">Oxidoreductase</keyword>
<comment type="cofactor">
    <cofactor evidence="1">
        <name>FAD</name>
        <dbReference type="ChEBI" id="CHEBI:57692"/>
    </cofactor>
</comment>
<dbReference type="GO" id="GO:0009063">
    <property type="term" value="P:amino acid catabolic process"/>
    <property type="evidence" value="ECO:0007669"/>
    <property type="project" value="TreeGrafter"/>
</dbReference>
<dbReference type="Gene3D" id="3.50.50.60">
    <property type="entry name" value="FAD/NAD(P)-binding domain"/>
    <property type="match status" value="1"/>
</dbReference>
<evidence type="ECO:0000259" key="3">
    <source>
        <dbReference type="Pfam" id="PF01593"/>
    </source>
</evidence>
<dbReference type="InterPro" id="IPR002937">
    <property type="entry name" value="Amino_oxidase"/>
</dbReference>
<sequence>ANIIRMDSNKSSDENRIIVVGAGLAGLACAYDLYRLNYNVIILEARSRPGGRVRTYRDTFTDGLYAEMGAEYVDSSDKYLRKYCKDFGLKIFPAKQYDGVYVRGKRITMSDLISGKANLPFKGTIGGKLFAQEAAYIQDWVKKVQSSDSLSQEVQDLDNISVSEVLRMGGAPRDIIDLYTYTNGTESTTAPSRMSAMKMVLANSIASAFSENTEEGRILGGNDQVPKKFAKVLGENIRYDRPIEKIEYNDHGVTIYFLENGKRQSISGSRCVLTLPVSILRSIKLNPTFSDSKMHCIRNQSYGHVMKIAMQYRKRFWDEPGSIGQRVFTDTTLRRVYHFSIDQPGPRGILLSFTSGSDAKKLGRFNEQRRMTKAQKICTEIWKDTPKYWEGGVTKYWNKDPWLKASYSVAGVGQKDFREILARSEGRFHFAGEHTSIHRASMNGAIESGIRTSKEIAKCI</sequence>
<proteinExistence type="predicted"/>
<accession>A0A382AQ77</accession>
<evidence type="ECO:0000313" key="4">
    <source>
        <dbReference type="EMBL" id="SVB03730.1"/>
    </source>
</evidence>
<dbReference type="PRINTS" id="PR00757">
    <property type="entry name" value="AMINEOXDASEF"/>
</dbReference>
<dbReference type="PANTHER" id="PTHR10742:SF342">
    <property type="entry name" value="AMINE OXIDASE"/>
    <property type="match status" value="1"/>
</dbReference>
<feature type="domain" description="Amine oxidase" evidence="3">
    <location>
        <begin position="24"/>
        <end position="456"/>
    </location>
</feature>
<dbReference type="InterPro" id="IPR001613">
    <property type="entry name" value="Flavin_amine_oxidase"/>
</dbReference>
<dbReference type="SUPFAM" id="SSF51905">
    <property type="entry name" value="FAD/NAD(P)-binding domain"/>
    <property type="match status" value="1"/>
</dbReference>
<feature type="non-terminal residue" evidence="4">
    <location>
        <position position="1"/>
    </location>
</feature>
<dbReference type="Pfam" id="PF01593">
    <property type="entry name" value="Amino_oxidase"/>
    <property type="match status" value="1"/>
</dbReference>